<feature type="region of interest" description="Disordered" evidence="1">
    <location>
        <begin position="1"/>
        <end position="61"/>
    </location>
</feature>
<evidence type="ECO:0000313" key="2">
    <source>
        <dbReference type="EMBL" id="KFB36158.1"/>
    </source>
</evidence>
<feature type="compositionally biased region" description="Basic and acidic residues" evidence="1">
    <location>
        <begin position="18"/>
        <end position="28"/>
    </location>
</feature>
<dbReference type="EMBL" id="ATLV01011817">
    <property type="status" value="NOT_ANNOTATED_CDS"/>
    <property type="molecule type" value="Genomic_DNA"/>
</dbReference>
<gene>
    <name evidence="2" type="ORF">ZHAS_00003218</name>
</gene>
<reference evidence="3" key="2">
    <citation type="submission" date="2020-05" db="UniProtKB">
        <authorList>
            <consortium name="EnsemblMetazoa"/>
        </authorList>
    </citation>
    <scope>IDENTIFICATION</scope>
</reference>
<keyword evidence="4" id="KW-1185">Reference proteome</keyword>
<evidence type="ECO:0000313" key="3">
    <source>
        <dbReference type="EnsemblMetazoa" id="ASIC003218-PA"/>
    </source>
</evidence>
<feature type="region of interest" description="Disordered" evidence="1">
    <location>
        <begin position="140"/>
        <end position="162"/>
    </location>
</feature>
<dbReference type="EMBL" id="KE524724">
    <property type="protein sequence ID" value="KFB36158.1"/>
    <property type="molecule type" value="Genomic_DNA"/>
</dbReference>
<name>A0A084VDW4_ANOSI</name>
<protein>
    <submittedName>
        <fullName evidence="2 3">Uncharacterized protein</fullName>
    </submittedName>
</protein>
<dbReference type="Proteomes" id="UP000030765">
    <property type="component" value="Unassembled WGS sequence"/>
</dbReference>
<dbReference type="VEuPathDB" id="VectorBase:ASIC003218"/>
<proteinExistence type="predicted"/>
<feature type="compositionally biased region" description="Polar residues" evidence="1">
    <location>
        <begin position="8"/>
        <end position="17"/>
    </location>
</feature>
<accession>A0A084VDW4</accession>
<dbReference type="EnsemblMetazoa" id="ASIC003218-RA">
    <property type="protein sequence ID" value="ASIC003218-PA"/>
    <property type="gene ID" value="ASIC003218"/>
</dbReference>
<organism evidence="2">
    <name type="scientific">Anopheles sinensis</name>
    <name type="common">Mosquito</name>
    <dbReference type="NCBI Taxonomy" id="74873"/>
    <lineage>
        <taxon>Eukaryota</taxon>
        <taxon>Metazoa</taxon>
        <taxon>Ecdysozoa</taxon>
        <taxon>Arthropoda</taxon>
        <taxon>Hexapoda</taxon>
        <taxon>Insecta</taxon>
        <taxon>Pterygota</taxon>
        <taxon>Neoptera</taxon>
        <taxon>Endopterygota</taxon>
        <taxon>Diptera</taxon>
        <taxon>Nematocera</taxon>
        <taxon>Culicoidea</taxon>
        <taxon>Culicidae</taxon>
        <taxon>Anophelinae</taxon>
        <taxon>Anopheles</taxon>
    </lineage>
</organism>
<reference evidence="2 4" key="1">
    <citation type="journal article" date="2014" name="BMC Genomics">
        <title>Genome sequence of Anopheles sinensis provides insight into genetics basis of mosquito competence for malaria parasites.</title>
        <authorList>
            <person name="Zhou D."/>
            <person name="Zhang D."/>
            <person name="Ding G."/>
            <person name="Shi L."/>
            <person name="Hou Q."/>
            <person name="Ye Y."/>
            <person name="Xu Y."/>
            <person name="Zhou H."/>
            <person name="Xiong C."/>
            <person name="Li S."/>
            <person name="Yu J."/>
            <person name="Hong S."/>
            <person name="Yu X."/>
            <person name="Zou P."/>
            <person name="Chen C."/>
            <person name="Chang X."/>
            <person name="Wang W."/>
            <person name="Lv Y."/>
            <person name="Sun Y."/>
            <person name="Ma L."/>
            <person name="Shen B."/>
            <person name="Zhu C."/>
        </authorList>
    </citation>
    <scope>NUCLEOTIDE SEQUENCE [LARGE SCALE GENOMIC DNA]</scope>
</reference>
<feature type="region of interest" description="Disordered" evidence="1">
    <location>
        <begin position="97"/>
        <end position="118"/>
    </location>
</feature>
<evidence type="ECO:0000313" key="4">
    <source>
        <dbReference type="Proteomes" id="UP000030765"/>
    </source>
</evidence>
<evidence type="ECO:0000256" key="1">
    <source>
        <dbReference type="SAM" id="MobiDB-lite"/>
    </source>
</evidence>
<dbReference type="AlphaFoldDB" id="A0A084VDW4"/>
<sequence>MWHRCIYPQQQHPMTSPTERKRELDSKPSEGTPMVLKFTVQQNRRHSPTNQPTKTGRSRTGRQAEICFGFRSFRPATIGNPTFNGLVVAVIDTGTQAGSRTKPCARRRKDSGRPIDRTRTLCHGTRTFAFFVATTFRFPPHPQIESQRRPRPHPLPLHSRTA</sequence>